<evidence type="ECO:0000256" key="3">
    <source>
        <dbReference type="ARBA" id="ARBA00022722"/>
    </source>
</evidence>
<reference evidence="7 8" key="1">
    <citation type="journal article" date="2017" name="Int. J. Syst. Evol. Microbiol.">
        <title>Marinicauda algicola sp. nov., isolated from a marine red alga Rhodosorus marinus.</title>
        <authorList>
            <person name="Jeong S.E."/>
            <person name="Jeon S.H."/>
            <person name="Chun B.H."/>
            <person name="Kim D.W."/>
            <person name="Jeon C.O."/>
        </authorList>
    </citation>
    <scope>NUCLEOTIDE SEQUENCE [LARGE SCALE GENOMIC DNA]</scope>
    <source>
        <strain evidence="7 8">JCM 31718</strain>
    </source>
</reference>
<dbReference type="AlphaFoldDB" id="A0A4V3RYC0"/>
<evidence type="ECO:0000256" key="5">
    <source>
        <dbReference type="HAMAP-Rule" id="MF_00651"/>
    </source>
</evidence>
<dbReference type="InterPro" id="IPR012337">
    <property type="entry name" value="RNaseH-like_sf"/>
</dbReference>
<dbReference type="SMART" id="SM00732">
    <property type="entry name" value="YqgFc"/>
    <property type="match status" value="1"/>
</dbReference>
<dbReference type="PANTHER" id="PTHR33317:SF4">
    <property type="entry name" value="POLYNUCLEOTIDYL TRANSFERASE, RIBONUCLEASE H-LIKE SUPERFAMILY PROTEIN"/>
    <property type="match status" value="1"/>
</dbReference>
<accession>A0A4V3RYC0</accession>
<dbReference type="InterPro" id="IPR005227">
    <property type="entry name" value="YqgF"/>
</dbReference>
<evidence type="ECO:0000259" key="6">
    <source>
        <dbReference type="SMART" id="SM00732"/>
    </source>
</evidence>
<dbReference type="EC" id="3.1.-.-" evidence="5"/>
<dbReference type="SUPFAM" id="SSF53098">
    <property type="entry name" value="Ribonuclease H-like"/>
    <property type="match status" value="1"/>
</dbReference>
<evidence type="ECO:0000256" key="4">
    <source>
        <dbReference type="ARBA" id="ARBA00022801"/>
    </source>
</evidence>
<comment type="similarity">
    <text evidence="5">Belongs to the YqgF HJR family.</text>
</comment>
<dbReference type="GO" id="GO:0016788">
    <property type="term" value="F:hydrolase activity, acting on ester bonds"/>
    <property type="evidence" value="ECO:0007669"/>
    <property type="project" value="UniProtKB-UniRule"/>
</dbReference>
<dbReference type="CDD" id="cd16964">
    <property type="entry name" value="YqgF"/>
    <property type="match status" value="1"/>
</dbReference>
<feature type="domain" description="YqgF/RNase H-like" evidence="6">
    <location>
        <begin position="12"/>
        <end position="112"/>
    </location>
</feature>
<name>A0A4V3RYC0_9PROT</name>
<dbReference type="RefSeq" id="WP_135994266.1">
    <property type="nucleotide sequence ID" value="NZ_CP071057.1"/>
</dbReference>
<dbReference type="PANTHER" id="PTHR33317">
    <property type="entry name" value="POLYNUCLEOTIDYL TRANSFERASE, RIBONUCLEASE H-LIKE SUPERFAMILY PROTEIN"/>
    <property type="match status" value="1"/>
</dbReference>
<dbReference type="GO" id="GO:0000967">
    <property type="term" value="P:rRNA 5'-end processing"/>
    <property type="evidence" value="ECO:0007669"/>
    <property type="project" value="UniProtKB-UniRule"/>
</dbReference>
<evidence type="ECO:0000313" key="8">
    <source>
        <dbReference type="Proteomes" id="UP000308054"/>
    </source>
</evidence>
<keyword evidence="8" id="KW-1185">Reference proteome</keyword>
<dbReference type="NCBIfam" id="TIGR00250">
    <property type="entry name" value="RNAse_H_YqgF"/>
    <property type="match status" value="1"/>
</dbReference>
<proteinExistence type="inferred from homology"/>
<sequence length="155" mass="16708">MLFLDPSHLPKGPLMGVDPGSKTLGIAVCNTDRTVITPLTTIARTKFTEDARELLRLYDERKCRGLVVGLPLHMDGGDGRRAQSARSFVTNLLRIRDLPVAYEDERLSTFAAAERLIEAGVKPAGHKAMIDAEAAAVILASAIERIEQQAGGGQS</sequence>
<dbReference type="Pfam" id="PF03652">
    <property type="entry name" value="RuvX"/>
    <property type="match status" value="1"/>
</dbReference>
<dbReference type="GO" id="GO:0004518">
    <property type="term" value="F:nuclease activity"/>
    <property type="evidence" value="ECO:0007669"/>
    <property type="project" value="UniProtKB-KW"/>
</dbReference>
<evidence type="ECO:0000256" key="2">
    <source>
        <dbReference type="ARBA" id="ARBA00022517"/>
    </source>
</evidence>
<keyword evidence="4 5" id="KW-0378">Hydrolase</keyword>
<dbReference type="InterPro" id="IPR006641">
    <property type="entry name" value="YqgF/RNaseH-like_dom"/>
</dbReference>
<keyword evidence="1 5" id="KW-0963">Cytoplasm</keyword>
<dbReference type="InterPro" id="IPR037027">
    <property type="entry name" value="YqgF/RNaseH-like_dom_sf"/>
</dbReference>
<organism evidence="7 8">
    <name type="scientific">Marinicauda algicola</name>
    <dbReference type="NCBI Taxonomy" id="2029849"/>
    <lineage>
        <taxon>Bacteria</taxon>
        <taxon>Pseudomonadati</taxon>
        <taxon>Pseudomonadota</taxon>
        <taxon>Alphaproteobacteria</taxon>
        <taxon>Maricaulales</taxon>
        <taxon>Maricaulaceae</taxon>
        <taxon>Marinicauda</taxon>
    </lineage>
</organism>
<dbReference type="Proteomes" id="UP000308054">
    <property type="component" value="Unassembled WGS sequence"/>
</dbReference>
<comment type="subcellular location">
    <subcellularLocation>
        <location evidence="5">Cytoplasm</location>
    </subcellularLocation>
</comment>
<comment type="caution">
    <text evidence="7">The sequence shown here is derived from an EMBL/GenBank/DDBJ whole genome shotgun (WGS) entry which is preliminary data.</text>
</comment>
<dbReference type="EMBL" id="SRXW01000001">
    <property type="protein sequence ID" value="TGY89769.1"/>
    <property type="molecule type" value="Genomic_DNA"/>
</dbReference>
<dbReference type="OrthoDB" id="9796140at2"/>
<dbReference type="Gene3D" id="3.30.420.140">
    <property type="entry name" value="YqgF/RNase H-like domain"/>
    <property type="match status" value="1"/>
</dbReference>
<evidence type="ECO:0000256" key="1">
    <source>
        <dbReference type="ARBA" id="ARBA00022490"/>
    </source>
</evidence>
<gene>
    <name evidence="7" type="primary">ruvX</name>
    <name evidence="7" type="ORF">E5163_01105</name>
</gene>
<keyword evidence="2 5" id="KW-0690">Ribosome biogenesis</keyword>
<evidence type="ECO:0000313" key="7">
    <source>
        <dbReference type="EMBL" id="TGY89769.1"/>
    </source>
</evidence>
<keyword evidence="3 5" id="KW-0540">Nuclease</keyword>
<dbReference type="GO" id="GO:0005829">
    <property type="term" value="C:cytosol"/>
    <property type="evidence" value="ECO:0007669"/>
    <property type="project" value="TreeGrafter"/>
</dbReference>
<protein>
    <recommendedName>
        <fullName evidence="5">Putative pre-16S rRNA nuclease</fullName>
        <ecNumber evidence="5">3.1.-.-</ecNumber>
    </recommendedName>
</protein>
<comment type="function">
    <text evidence="5">Could be a nuclease involved in processing of the 5'-end of pre-16S rRNA.</text>
</comment>
<dbReference type="HAMAP" id="MF_00651">
    <property type="entry name" value="Nuclease_YqgF"/>
    <property type="match status" value="1"/>
</dbReference>